<dbReference type="GO" id="GO:0032259">
    <property type="term" value="P:methylation"/>
    <property type="evidence" value="ECO:0007669"/>
    <property type="project" value="UniProtKB-KW"/>
</dbReference>
<dbReference type="Pfam" id="PF08241">
    <property type="entry name" value="Methyltransf_11"/>
    <property type="match status" value="1"/>
</dbReference>
<dbReference type="InterPro" id="IPR016980">
    <property type="entry name" value="S-AdoMet-dep_MeTrfase_Alr7345"/>
</dbReference>
<sequence length="267" mass="27869">MRHHFLCLAAATALVAPAALPAQAPSAAIKAAVAAPTRTPANLARDRYRHPAQTLAFFGVKPTDTVVEFSPAGGWYTEILGPLVNGKGRYIALVGSAKGADSATKMLEAKRAAVGPAATVATMDAAAGTSTVPANSADVVLTFRNIHNLTMGGGANAAGAFKAWFAMLKPGGTLGIVEHRLPAARPATDEKTSGYLKRTTVVALAQAAGFRLAGESEVNANRKDKADYPKGVWTLPPNYAEGDTDRAKYAAIGESDRMTLKFVKPRR</sequence>
<accession>A0ABW4U144</accession>
<proteinExistence type="predicted"/>
<feature type="signal peptide" evidence="1">
    <location>
        <begin position="1"/>
        <end position="24"/>
    </location>
</feature>
<dbReference type="SUPFAM" id="SSF53335">
    <property type="entry name" value="S-adenosyl-L-methionine-dependent methyltransferases"/>
    <property type="match status" value="1"/>
</dbReference>
<evidence type="ECO:0000313" key="4">
    <source>
        <dbReference type="Proteomes" id="UP001597400"/>
    </source>
</evidence>
<feature type="chain" id="PRO_5047423208" evidence="1">
    <location>
        <begin position="25"/>
        <end position="267"/>
    </location>
</feature>
<gene>
    <name evidence="3" type="ORF">ACFSGX_14640</name>
</gene>
<name>A0ABW4U144_9SPHN</name>
<dbReference type="EMBL" id="JBHUGS010000004">
    <property type="protein sequence ID" value="MFD1952008.1"/>
    <property type="molecule type" value="Genomic_DNA"/>
</dbReference>
<dbReference type="InterPro" id="IPR029063">
    <property type="entry name" value="SAM-dependent_MTases_sf"/>
</dbReference>
<dbReference type="RefSeq" id="WP_380931036.1">
    <property type="nucleotide sequence ID" value="NZ_JBHUGS010000004.1"/>
</dbReference>
<dbReference type="Proteomes" id="UP001597400">
    <property type="component" value="Unassembled WGS sequence"/>
</dbReference>
<dbReference type="GO" id="GO:0008168">
    <property type="term" value="F:methyltransferase activity"/>
    <property type="evidence" value="ECO:0007669"/>
    <property type="project" value="UniProtKB-KW"/>
</dbReference>
<organism evidence="3 4">
    <name type="scientific">Sphingomonas arantia</name>
    <dbReference type="NCBI Taxonomy" id="1460676"/>
    <lineage>
        <taxon>Bacteria</taxon>
        <taxon>Pseudomonadati</taxon>
        <taxon>Pseudomonadota</taxon>
        <taxon>Alphaproteobacteria</taxon>
        <taxon>Sphingomonadales</taxon>
        <taxon>Sphingomonadaceae</taxon>
        <taxon>Sphingomonas</taxon>
    </lineage>
</organism>
<feature type="domain" description="Methyltransferase type 11" evidence="2">
    <location>
        <begin position="95"/>
        <end position="174"/>
    </location>
</feature>
<keyword evidence="3" id="KW-0808">Transferase</keyword>
<dbReference type="PIRSF" id="PIRSF031679">
    <property type="entry name" value="Mtase_Alr7345_prd"/>
    <property type="match status" value="1"/>
</dbReference>
<protein>
    <submittedName>
        <fullName evidence="3">Class I SAM-dependent methyltransferase</fullName>
    </submittedName>
</protein>
<dbReference type="InterPro" id="IPR013216">
    <property type="entry name" value="Methyltransf_11"/>
</dbReference>
<dbReference type="Gene3D" id="3.40.50.150">
    <property type="entry name" value="Vaccinia Virus protein VP39"/>
    <property type="match status" value="1"/>
</dbReference>
<keyword evidence="1" id="KW-0732">Signal</keyword>
<evidence type="ECO:0000313" key="3">
    <source>
        <dbReference type="EMBL" id="MFD1952008.1"/>
    </source>
</evidence>
<keyword evidence="4" id="KW-1185">Reference proteome</keyword>
<comment type="caution">
    <text evidence="3">The sequence shown here is derived from an EMBL/GenBank/DDBJ whole genome shotgun (WGS) entry which is preliminary data.</text>
</comment>
<keyword evidence="3" id="KW-0489">Methyltransferase</keyword>
<evidence type="ECO:0000259" key="2">
    <source>
        <dbReference type="Pfam" id="PF08241"/>
    </source>
</evidence>
<reference evidence="4" key="1">
    <citation type="journal article" date="2019" name="Int. J. Syst. Evol. Microbiol.">
        <title>The Global Catalogue of Microorganisms (GCM) 10K type strain sequencing project: providing services to taxonomists for standard genome sequencing and annotation.</title>
        <authorList>
            <consortium name="The Broad Institute Genomics Platform"/>
            <consortium name="The Broad Institute Genome Sequencing Center for Infectious Disease"/>
            <person name="Wu L."/>
            <person name="Ma J."/>
        </authorList>
    </citation>
    <scope>NUCLEOTIDE SEQUENCE [LARGE SCALE GENOMIC DNA]</scope>
    <source>
        <strain evidence="4">CGMCC 1.12702</strain>
    </source>
</reference>
<evidence type="ECO:0000256" key="1">
    <source>
        <dbReference type="SAM" id="SignalP"/>
    </source>
</evidence>